<dbReference type="Proteomes" id="UP000092967">
    <property type="component" value="Chromosome"/>
</dbReference>
<dbReference type="InterPro" id="IPR058648">
    <property type="entry name" value="HH_CzcB-like"/>
</dbReference>
<dbReference type="Gene3D" id="2.40.420.20">
    <property type="match status" value="1"/>
</dbReference>
<dbReference type="NCBIfam" id="TIGR01730">
    <property type="entry name" value="RND_mfp"/>
    <property type="match status" value="1"/>
</dbReference>
<dbReference type="InterPro" id="IPR006143">
    <property type="entry name" value="RND_pump_MFP"/>
</dbReference>
<evidence type="ECO:0000256" key="1">
    <source>
        <dbReference type="ARBA" id="ARBA00009477"/>
    </source>
</evidence>
<dbReference type="STRING" id="1790137.AXE80_11765"/>
<dbReference type="InterPro" id="IPR058627">
    <property type="entry name" value="MdtA-like_C"/>
</dbReference>
<dbReference type="PROSITE" id="PS51257">
    <property type="entry name" value="PROKAR_LIPOPROTEIN"/>
    <property type="match status" value="1"/>
</dbReference>
<dbReference type="PANTHER" id="PTHR30469">
    <property type="entry name" value="MULTIDRUG RESISTANCE PROTEIN MDTA"/>
    <property type="match status" value="1"/>
</dbReference>
<dbReference type="KEGG" id="wfu:AXE80_11765"/>
<comment type="similarity">
    <text evidence="1">Belongs to the membrane fusion protein (MFP) (TC 8.A.1) family.</text>
</comment>
<evidence type="ECO:0000313" key="4">
    <source>
        <dbReference type="EMBL" id="ANW97512.1"/>
    </source>
</evidence>
<dbReference type="Gene3D" id="2.40.50.100">
    <property type="match status" value="1"/>
</dbReference>
<dbReference type="GO" id="GO:0015562">
    <property type="term" value="F:efflux transmembrane transporter activity"/>
    <property type="evidence" value="ECO:0007669"/>
    <property type="project" value="TreeGrafter"/>
</dbReference>
<protein>
    <submittedName>
        <fullName evidence="4">Efflux transporter periplasmic adaptor subunit</fullName>
    </submittedName>
</protein>
<sequence>MKKLLFAIAATTMIACGSKKEQTIADIIATKNIKEIKAKRALLLTDVKQLDLAISELDTVKKTTLVSTLLTSTTDFYHYVEVQGNVETKQNLILYPEINGTLKSVLVKEGQQVSKGQTIAIIDDSGLNDQLAQLEADAELAKTTFERQERLWNQKIGSEIQFLQAKTAYAAKSKAVDNLKAQIAKTQLKAPFSGIVDDIITDAGSFVMPGQSPIIRLVNLSNMTISAEIPETFIKYVKKGKKVDLYIPVLNAQAETTITQAGNYINPNNRKFKVEMNIPSNIAAKPNMSVHLNINDYHNEAAILIPQSIISENENNKEYIFTVAKKGNSYIAQRTFIELGRTNKNDVEVIKGLEPNTMIIIEGARSVKEGQEVTISK</sequence>
<feature type="domain" description="CzcB-like alpha-helical hairpin" evidence="2">
    <location>
        <begin position="129"/>
        <end position="184"/>
    </location>
</feature>
<dbReference type="OrthoDB" id="9806939at2"/>
<gene>
    <name evidence="4" type="ORF">AXE80_11765</name>
</gene>
<evidence type="ECO:0000313" key="5">
    <source>
        <dbReference type="Proteomes" id="UP000092967"/>
    </source>
</evidence>
<dbReference type="PANTHER" id="PTHR30469:SF15">
    <property type="entry name" value="HLYD FAMILY OF SECRETION PROTEINS"/>
    <property type="match status" value="1"/>
</dbReference>
<feature type="domain" description="Multidrug resistance protein MdtA-like C-terminal permuted SH3" evidence="3">
    <location>
        <begin position="302"/>
        <end position="364"/>
    </location>
</feature>
<dbReference type="Pfam" id="PF25893">
    <property type="entry name" value="HH_CzcB"/>
    <property type="match status" value="1"/>
</dbReference>
<dbReference type="Pfam" id="PF25967">
    <property type="entry name" value="RND-MFP_C"/>
    <property type="match status" value="1"/>
</dbReference>
<dbReference type="Gene3D" id="1.10.287.470">
    <property type="entry name" value="Helix hairpin bin"/>
    <property type="match status" value="1"/>
</dbReference>
<accession>A0A1B1Y9R0</accession>
<dbReference type="SUPFAM" id="SSF111369">
    <property type="entry name" value="HlyD-like secretion proteins"/>
    <property type="match status" value="1"/>
</dbReference>
<proteinExistence type="inferred from homology"/>
<organism evidence="4 5">
    <name type="scientific">Wenyingzhuangia fucanilytica</name>
    <dbReference type="NCBI Taxonomy" id="1790137"/>
    <lineage>
        <taxon>Bacteria</taxon>
        <taxon>Pseudomonadati</taxon>
        <taxon>Bacteroidota</taxon>
        <taxon>Flavobacteriia</taxon>
        <taxon>Flavobacteriales</taxon>
        <taxon>Flavobacteriaceae</taxon>
        <taxon>Wenyingzhuangia</taxon>
    </lineage>
</organism>
<dbReference type="EMBL" id="CP014224">
    <property type="protein sequence ID" value="ANW97512.1"/>
    <property type="molecule type" value="Genomic_DNA"/>
</dbReference>
<reference evidence="4 5" key="1">
    <citation type="submission" date="2016-02" db="EMBL/GenBank/DDBJ databases">
        <authorList>
            <person name="Wen L."/>
            <person name="He K."/>
            <person name="Yang H."/>
        </authorList>
    </citation>
    <scope>NUCLEOTIDE SEQUENCE [LARGE SCALE GENOMIC DNA]</scope>
    <source>
        <strain evidence="4 5">CZ1127</strain>
    </source>
</reference>
<evidence type="ECO:0000259" key="3">
    <source>
        <dbReference type="Pfam" id="PF25967"/>
    </source>
</evidence>
<keyword evidence="5" id="KW-1185">Reference proteome</keyword>
<dbReference type="RefSeq" id="WP_068828897.1">
    <property type="nucleotide sequence ID" value="NZ_CP014224.1"/>
</dbReference>
<dbReference type="Gene3D" id="2.40.30.170">
    <property type="match status" value="1"/>
</dbReference>
<evidence type="ECO:0000259" key="2">
    <source>
        <dbReference type="Pfam" id="PF25893"/>
    </source>
</evidence>
<name>A0A1B1Y9R0_9FLAO</name>
<dbReference type="GO" id="GO:1990281">
    <property type="term" value="C:efflux pump complex"/>
    <property type="evidence" value="ECO:0007669"/>
    <property type="project" value="TreeGrafter"/>
</dbReference>
<dbReference type="AlphaFoldDB" id="A0A1B1Y9R0"/>